<dbReference type="InterPro" id="IPR002192">
    <property type="entry name" value="PPDK_AMP/ATP-bd"/>
</dbReference>
<dbReference type="GO" id="GO:0008986">
    <property type="term" value="F:pyruvate, water dikinase activity"/>
    <property type="evidence" value="ECO:0007669"/>
    <property type="project" value="UniProtKB-EC"/>
</dbReference>
<evidence type="ECO:0000256" key="1">
    <source>
        <dbReference type="SAM" id="MobiDB-lite"/>
    </source>
</evidence>
<comment type="caution">
    <text evidence="4">The sequence shown here is derived from an EMBL/GenBank/DDBJ whole genome shotgun (WGS) entry which is preliminary data.</text>
</comment>
<dbReference type="GO" id="GO:0005524">
    <property type="term" value="F:ATP binding"/>
    <property type="evidence" value="ECO:0007669"/>
    <property type="project" value="InterPro"/>
</dbReference>
<feature type="domain" description="PEP-utilising enzyme mobile" evidence="2">
    <location>
        <begin position="867"/>
        <end position="937"/>
    </location>
</feature>
<dbReference type="InterPro" id="IPR036637">
    <property type="entry name" value="Phosphohistidine_dom_sf"/>
</dbReference>
<feature type="compositionally biased region" description="Polar residues" evidence="1">
    <location>
        <begin position="407"/>
        <end position="423"/>
    </location>
</feature>
<dbReference type="Gene3D" id="3.30.1490.20">
    <property type="entry name" value="ATP-grasp fold, A domain"/>
    <property type="match status" value="2"/>
</dbReference>
<reference evidence="4 5" key="1">
    <citation type="submission" date="2020-08" db="EMBL/GenBank/DDBJ databases">
        <title>Sequencing the genomes of 1000 actinobacteria strains.</title>
        <authorList>
            <person name="Klenk H.-P."/>
        </authorList>
    </citation>
    <scope>NUCLEOTIDE SEQUENCE [LARGE SCALE GENOMIC DNA]</scope>
    <source>
        <strain evidence="4 5">DSM 43150</strain>
    </source>
</reference>
<feature type="region of interest" description="Disordered" evidence="1">
    <location>
        <begin position="737"/>
        <end position="822"/>
    </location>
</feature>
<sequence length="943" mass="98860">MLVVPLSQVSAADIAFAGGKAAGLGELIRLGERVPDGFCVTTEAHRCGVLPETEVRAAYEALGGGPVAIRSSATAEDLAGASFAGQHLTVLDVTGPEAVLAGIAECWESLHGERARAYRDARGIGHDTVRMAVVVQRMVRAETAGVLFTANPVTGRRTEMMVESAAGPGTSVVDGCGPVSRRVLADGTAMPDLWALGERLQRHRGSPQDVEWAIDPAGDLWVLQSRPVTALFPAPPASDDPRVYVEFGHVQGMLRPVTPMGMATLKDVISAMLAALGVRAEIVDIGGRLYGDLTDLARHPATRNRLVKLMAVDFGPRAQAAMEHVLTDPRFAPVKGGSTRPSGSPATAFRALTGIIRALARPAAARARVAEAVARLAGEGGGQGVGAVGEGGAAQEECHVRVAAASGNDTSGPPASTNSSGASDSDDLTWPIVAGMLASALPGRLLEGLATDAEIHTVLGGLPHNVTIEMDLALWRLADAARDHADLLLGTPPADLAGLYLSGGLPDIGLGAFLARYGHRAVAEADLGVPRWFEDPAPVFAAIANYLRLTDLDQAPDRRFAHAAERAEAALADLAVRARRRRPVRGTLAVFLLRRARELAGLRESGKFAGLYRLAADRRRLLETGALLVAAGRLAEPADIMFLNPGEAAAAEPSAAVSAPDPAGRRIGPPGRRTGPPSGPTGETGLTTDAGLADLRAVVAARKSWYQAECLRRHVPPVLLSDGTDVEAALAAKRHISDIESSGEERDTDRNVSTRQEADTDREALTGQEHGSDRDTPIDREHRSDRDTSSGWRHESDRDTPFGWRHESDRDTPFGWRHGSDRDTPCGWRHGSDGVAGVGVLRGVGASAGRVTGRARIVHEPGRARVEPGEILVVATTDPGWTPLFLTAAALVTETGAIMAHGPTVAREYGMPAVISVPGATRLITDGQVVTVDGAAGTVTTAL</sequence>
<accession>A0A7W7MLH3</accession>
<dbReference type="SUPFAM" id="SSF52009">
    <property type="entry name" value="Phosphohistidine domain"/>
    <property type="match status" value="1"/>
</dbReference>
<dbReference type="RefSeq" id="WP_229806730.1">
    <property type="nucleotide sequence ID" value="NZ_JACHNC010000001.1"/>
</dbReference>
<name>A0A7W7MLH3_9ACTN</name>
<evidence type="ECO:0000259" key="3">
    <source>
        <dbReference type="Pfam" id="PF01326"/>
    </source>
</evidence>
<feature type="region of interest" description="Disordered" evidence="1">
    <location>
        <begin position="405"/>
        <end position="424"/>
    </location>
</feature>
<evidence type="ECO:0000313" key="5">
    <source>
        <dbReference type="Proteomes" id="UP000590511"/>
    </source>
</evidence>
<feature type="domain" description="Pyruvate phosphate dikinase AMP/ATP-binding" evidence="3">
    <location>
        <begin position="52"/>
        <end position="175"/>
    </location>
</feature>
<dbReference type="Pfam" id="PF00391">
    <property type="entry name" value="PEP-utilizers"/>
    <property type="match status" value="1"/>
</dbReference>
<dbReference type="Gene3D" id="3.30.470.20">
    <property type="entry name" value="ATP-grasp fold, B domain"/>
    <property type="match status" value="2"/>
</dbReference>
<organism evidence="4 5">
    <name type="scientific">Actinoplanes lobatus</name>
    <dbReference type="NCBI Taxonomy" id="113568"/>
    <lineage>
        <taxon>Bacteria</taxon>
        <taxon>Bacillati</taxon>
        <taxon>Actinomycetota</taxon>
        <taxon>Actinomycetes</taxon>
        <taxon>Micromonosporales</taxon>
        <taxon>Micromonosporaceae</taxon>
        <taxon>Actinoplanes</taxon>
    </lineage>
</organism>
<dbReference type="Gene3D" id="3.50.30.10">
    <property type="entry name" value="Phosphohistidine domain"/>
    <property type="match status" value="1"/>
</dbReference>
<proteinExistence type="predicted"/>
<dbReference type="InterPro" id="IPR013815">
    <property type="entry name" value="ATP_grasp_subdomain_1"/>
</dbReference>
<dbReference type="AlphaFoldDB" id="A0A7W7MLH3"/>
<dbReference type="InterPro" id="IPR008279">
    <property type="entry name" value="PEP-util_enz_mobile_dom"/>
</dbReference>
<evidence type="ECO:0000313" key="4">
    <source>
        <dbReference type="EMBL" id="MBB4754336.1"/>
    </source>
</evidence>
<dbReference type="PANTHER" id="PTHR43615:SF1">
    <property type="entry name" value="PPDK_N DOMAIN-CONTAINING PROTEIN"/>
    <property type="match status" value="1"/>
</dbReference>
<keyword evidence="4" id="KW-0418">Kinase</keyword>
<dbReference type="InterPro" id="IPR051549">
    <property type="entry name" value="PEP_Utilizing_Enz"/>
</dbReference>
<dbReference type="Pfam" id="PF01326">
    <property type="entry name" value="PPDK_N"/>
    <property type="match status" value="2"/>
</dbReference>
<feature type="domain" description="Pyruvate phosphate dikinase AMP/ATP-binding" evidence="3">
    <location>
        <begin position="192"/>
        <end position="230"/>
    </location>
</feature>
<feature type="region of interest" description="Disordered" evidence="1">
    <location>
        <begin position="652"/>
        <end position="688"/>
    </location>
</feature>
<keyword evidence="4" id="KW-0670">Pyruvate</keyword>
<dbReference type="PANTHER" id="PTHR43615">
    <property type="entry name" value="PHOSPHOENOLPYRUVATE SYNTHASE-RELATED"/>
    <property type="match status" value="1"/>
</dbReference>
<evidence type="ECO:0000259" key="2">
    <source>
        <dbReference type="Pfam" id="PF00391"/>
    </source>
</evidence>
<dbReference type="EC" id="2.7.9.2" evidence="4"/>
<dbReference type="Proteomes" id="UP000590511">
    <property type="component" value="Unassembled WGS sequence"/>
</dbReference>
<dbReference type="SUPFAM" id="SSF56059">
    <property type="entry name" value="Glutathione synthetase ATP-binding domain-like"/>
    <property type="match status" value="1"/>
</dbReference>
<gene>
    <name evidence="4" type="ORF">BJ964_008497</name>
</gene>
<keyword evidence="4" id="KW-0808">Transferase</keyword>
<protein>
    <submittedName>
        <fullName evidence="4">Pyruvate,water dikinase</fullName>
        <ecNumber evidence="4">2.7.9.2</ecNumber>
    </submittedName>
</protein>
<dbReference type="EMBL" id="JACHNC010000001">
    <property type="protein sequence ID" value="MBB4754336.1"/>
    <property type="molecule type" value="Genomic_DNA"/>
</dbReference>